<reference evidence="1" key="1">
    <citation type="submission" date="2021-08" db="EMBL/GenBank/DDBJ databases">
        <authorList>
            <person name="Misof B."/>
            <person name="Oliver O."/>
            <person name="Podsiadlowski L."/>
            <person name="Donath A."/>
            <person name="Peters R."/>
            <person name="Mayer C."/>
            <person name="Rust J."/>
            <person name="Gunkel S."/>
            <person name="Lesny P."/>
            <person name="Martin S."/>
            <person name="Oeyen J.P."/>
            <person name="Petersen M."/>
            <person name="Panagiotis P."/>
            <person name="Wilbrandt J."/>
            <person name="Tanja T."/>
        </authorList>
    </citation>
    <scope>NUCLEOTIDE SEQUENCE</scope>
    <source>
        <strain evidence="1">GBR_01_08_01A</strain>
        <tissue evidence="1">Thorax + abdomen</tissue>
    </source>
</reference>
<dbReference type="InterPro" id="IPR051856">
    <property type="entry name" value="CSR-E3_Ligase_Protein"/>
</dbReference>
<reference evidence="1" key="2">
    <citation type="journal article" date="2023" name="Commun. Biol.">
        <title>Intrasexual cuticular hydrocarbon dimorphism in a wasp sheds light on hydrocarbon biosynthesis genes in Hymenoptera.</title>
        <authorList>
            <person name="Moris V.C."/>
            <person name="Podsiadlowski L."/>
            <person name="Martin S."/>
            <person name="Oeyen J.P."/>
            <person name="Donath A."/>
            <person name="Petersen M."/>
            <person name="Wilbrandt J."/>
            <person name="Misof B."/>
            <person name="Liedtke D."/>
            <person name="Thamm M."/>
            <person name="Scheiner R."/>
            <person name="Schmitt T."/>
            <person name="Niehuis O."/>
        </authorList>
    </citation>
    <scope>NUCLEOTIDE SEQUENCE</scope>
    <source>
        <strain evidence="1">GBR_01_08_01A</strain>
    </source>
</reference>
<sequence length="93" mass="10410">MSIGCAASIQIRCICILTIPAFFGRSGRSVLRALVLGYIIAGPVFNLTYNAKEVIRSFACTAKLTYNLTRTRADLMFEPFHQVSPILDRPSWR</sequence>
<name>A0AAD9VHR7_9HYME</name>
<comment type="caution">
    <text evidence="1">The sequence shown here is derived from an EMBL/GenBank/DDBJ whole genome shotgun (WGS) entry which is preliminary data.</text>
</comment>
<accession>A0AAD9VHR7</accession>
<evidence type="ECO:0000313" key="2">
    <source>
        <dbReference type="Proteomes" id="UP001258017"/>
    </source>
</evidence>
<gene>
    <name evidence="1" type="ORF">KPH14_008745</name>
</gene>
<dbReference type="EMBL" id="JAIFRP010004521">
    <property type="protein sequence ID" value="KAK2574984.1"/>
    <property type="molecule type" value="Genomic_DNA"/>
</dbReference>
<organism evidence="1 2">
    <name type="scientific">Odynerus spinipes</name>
    <dbReference type="NCBI Taxonomy" id="1348599"/>
    <lineage>
        <taxon>Eukaryota</taxon>
        <taxon>Metazoa</taxon>
        <taxon>Ecdysozoa</taxon>
        <taxon>Arthropoda</taxon>
        <taxon>Hexapoda</taxon>
        <taxon>Insecta</taxon>
        <taxon>Pterygota</taxon>
        <taxon>Neoptera</taxon>
        <taxon>Endopterygota</taxon>
        <taxon>Hymenoptera</taxon>
        <taxon>Apocrita</taxon>
        <taxon>Aculeata</taxon>
        <taxon>Vespoidea</taxon>
        <taxon>Vespidae</taxon>
        <taxon>Eumeninae</taxon>
        <taxon>Odynerus</taxon>
    </lineage>
</organism>
<proteinExistence type="predicted"/>
<keyword evidence="2" id="KW-1185">Reference proteome</keyword>
<dbReference type="Proteomes" id="UP001258017">
    <property type="component" value="Unassembled WGS sequence"/>
</dbReference>
<protein>
    <submittedName>
        <fullName evidence="1">Uncharacterized protein</fullName>
    </submittedName>
</protein>
<dbReference type="PANTHER" id="PTHR21041">
    <property type="entry name" value="DENDRITIC CELL-SPECIFIC TRANSMEMBRANE PROTEIN"/>
    <property type="match status" value="1"/>
</dbReference>
<dbReference type="PANTHER" id="PTHR21041:SF17">
    <property type="entry name" value="E3 UBIQUITIN-PROTEIN LIGASE DCST1"/>
    <property type="match status" value="1"/>
</dbReference>
<evidence type="ECO:0000313" key="1">
    <source>
        <dbReference type="EMBL" id="KAK2574984.1"/>
    </source>
</evidence>
<dbReference type="AlphaFoldDB" id="A0AAD9VHR7"/>